<evidence type="ECO:0000313" key="2">
    <source>
        <dbReference type="EMBL" id="RAO17819.1"/>
    </source>
</evidence>
<dbReference type="EMBL" id="PYAC01000012">
    <property type="protein sequence ID" value="RAO17819.1"/>
    <property type="molecule type" value="Genomic_DNA"/>
</dbReference>
<proteinExistence type="predicted"/>
<reference evidence="2 3" key="1">
    <citation type="submission" date="2018-03" db="EMBL/GenBank/DDBJ databases">
        <title>Defining the species Micromonospora saelicesensis and Micromonospora noduli under the framework of genomics.</title>
        <authorList>
            <person name="Riesco R."/>
            <person name="Trujillo M.E."/>
        </authorList>
    </citation>
    <scope>NUCLEOTIDE SEQUENCE [LARGE SCALE GENOMIC DNA]</scope>
    <source>
        <strain evidence="2 3">MED15</strain>
    </source>
</reference>
<gene>
    <name evidence="2" type="ORF">MED15_03161</name>
</gene>
<comment type="caution">
    <text evidence="2">The sequence shown here is derived from an EMBL/GenBank/DDBJ whole genome shotgun (WGS) entry which is preliminary data.</text>
</comment>
<sequence>MSGGAATKPLTEAILSLRIDLSEANEGKRKIQGVMMSGARPGPSRPPVRLRPVPPFDPPYVDEADGSCWPPMTDGQLALDLFASTRPSPVRPAERRAAVRPVPSRSTTTHPVASLPTSTAPETTRAAHRFVGTCLEVVNGYRSPAQVRALLDPARAGDLLTELARASGRAGASRRRSGRPLVRLLRLRVCEPREAAVEAAAVLTGAGGRSWAMALRLEHRRGRWLCVALHVL</sequence>
<evidence type="ECO:0000256" key="1">
    <source>
        <dbReference type="SAM" id="MobiDB-lite"/>
    </source>
</evidence>
<keyword evidence="3" id="KW-1185">Reference proteome</keyword>
<feature type="compositionally biased region" description="Polar residues" evidence="1">
    <location>
        <begin position="107"/>
        <end position="122"/>
    </location>
</feature>
<evidence type="ECO:0000313" key="3">
    <source>
        <dbReference type="Proteomes" id="UP000249045"/>
    </source>
</evidence>
<organism evidence="2 3">
    <name type="scientific">Micromonospora noduli</name>
    <dbReference type="NCBI Taxonomy" id="709876"/>
    <lineage>
        <taxon>Bacteria</taxon>
        <taxon>Bacillati</taxon>
        <taxon>Actinomycetota</taxon>
        <taxon>Actinomycetes</taxon>
        <taxon>Micromonosporales</taxon>
        <taxon>Micromonosporaceae</taxon>
        <taxon>Micromonospora</taxon>
    </lineage>
</organism>
<dbReference type="Pfam" id="PF20060">
    <property type="entry name" value="DUF6459"/>
    <property type="match status" value="1"/>
</dbReference>
<dbReference type="InterPro" id="IPR045596">
    <property type="entry name" value="DUF6459"/>
</dbReference>
<name>A0ABX9D122_9ACTN</name>
<protein>
    <submittedName>
        <fullName evidence="2">Uncharacterized protein</fullName>
    </submittedName>
</protein>
<feature type="region of interest" description="Disordered" evidence="1">
    <location>
        <begin position="87"/>
        <end position="123"/>
    </location>
</feature>
<accession>A0ABX9D122</accession>
<dbReference type="Proteomes" id="UP000249045">
    <property type="component" value="Unassembled WGS sequence"/>
</dbReference>